<dbReference type="SUPFAM" id="SSF56112">
    <property type="entry name" value="Protein kinase-like (PK-like)"/>
    <property type="match status" value="1"/>
</dbReference>
<dbReference type="Proteomes" id="UP000033684">
    <property type="component" value="Unassembled WGS sequence"/>
</dbReference>
<evidence type="ECO:0000313" key="2">
    <source>
        <dbReference type="EMBL" id="KJV05422.1"/>
    </source>
</evidence>
<dbReference type="InterPro" id="IPR011009">
    <property type="entry name" value="Kinase-like_dom_sf"/>
</dbReference>
<dbReference type="EMBL" id="LAJX01000230">
    <property type="protein sequence ID" value="KJV05422.1"/>
    <property type="molecule type" value="Genomic_DNA"/>
</dbReference>
<dbReference type="Pfam" id="PF01636">
    <property type="entry name" value="APH"/>
    <property type="match status" value="1"/>
</dbReference>
<dbReference type="PANTHER" id="PTHR21064">
    <property type="entry name" value="AMINOGLYCOSIDE PHOSPHOTRANSFERASE DOMAIN-CONTAINING PROTEIN-RELATED"/>
    <property type="match status" value="1"/>
</dbReference>
<dbReference type="InterPro" id="IPR002575">
    <property type="entry name" value="Aminoglycoside_PTrfase"/>
</dbReference>
<reference evidence="3" key="1">
    <citation type="submission" date="2015-03" db="EMBL/GenBank/DDBJ databases">
        <title>Draft genome sequence of a novel methanotroph (Sn10-6) isolated from flooded ricefield rhizosphere in India.</title>
        <authorList>
            <person name="Pandit P.S."/>
            <person name="Pore S.D."/>
            <person name="Arora P."/>
            <person name="Kapse N.G."/>
            <person name="Dhakephalkar P.K."/>
            <person name="Rahalkar M.C."/>
        </authorList>
    </citation>
    <scope>NUCLEOTIDE SEQUENCE [LARGE SCALE GENOMIC DNA]</scope>
    <source>
        <strain evidence="3">Sn10-6</strain>
    </source>
</reference>
<dbReference type="RefSeq" id="WP_045780327.1">
    <property type="nucleotide sequence ID" value="NZ_LAJX01000230.1"/>
</dbReference>
<name>A0A0F3IFF4_9GAMM</name>
<dbReference type="PANTHER" id="PTHR21064:SF5">
    <property type="entry name" value="SLR1880 PROTEIN"/>
    <property type="match status" value="1"/>
</dbReference>
<dbReference type="OrthoDB" id="526037at2"/>
<organism evidence="2 3">
    <name type="scientific">Methylocucumis oryzae</name>
    <dbReference type="NCBI Taxonomy" id="1632867"/>
    <lineage>
        <taxon>Bacteria</taxon>
        <taxon>Pseudomonadati</taxon>
        <taxon>Pseudomonadota</taxon>
        <taxon>Gammaproteobacteria</taxon>
        <taxon>Methylococcales</taxon>
        <taxon>Methylococcaceae</taxon>
        <taxon>Methylocucumis</taxon>
    </lineage>
</organism>
<dbReference type="Gene3D" id="3.90.1200.10">
    <property type="match status" value="1"/>
</dbReference>
<proteinExistence type="predicted"/>
<accession>A0A0F3IFF4</accession>
<evidence type="ECO:0000259" key="1">
    <source>
        <dbReference type="Pfam" id="PF01636"/>
    </source>
</evidence>
<feature type="domain" description="Aminoglycoside phosphotransferase" evidence="1">
    <location>
        <begin position="27"/>
        <end position="263"/>
    </location>
</feature>
<dbReference type="AlphaFoldDB" id="A0A0F3IFF4"/>
<comment type="caution">
    <text evidence="2">The sequence shown here is derived from an EMBL/GenBank/DDBJ whole genome shotgun (WGS) entry which is preliminary data.</text>
</comment>
<reference evidence="2 3" key="2">
    <citation type="journal article" date="2016" name="Microb. Ecol.">
        <title>Genome Characteristics of a Novel Type I Methanotroph (Sn10-6) Isolated from a Flooded Indian Rice Field.</title>
        <authorList>
            <person name="Rahalkar M.C."/>
            <person name="Pandit P.S."/>
            <person name="Dhakephalkar P.K."/>
            <person name="Pore S."/>
            <person name="Arora P."/>
            <person name="Kapse N."/>
        </authorList>
    </citation>
    <scope>NUCLEOTIDE SEQUENCE [LARGE SCALE GENOMIC DNA]</scope>
    <source>
        <strain evidence="2 3">Sn10-6</strain>
    </source>
</reference>
<dbReference type="PATRIC" id="fig|1632867.3.peg.2781"/>
<keyword evidence="3" id="KW-1185">Reference proteome</keyword>
<protein>
    <recommendedName>
        <fullName evidence="1">Aminoglycoside phosphotransferase domain-containing protein</fullName>
    </recommendedName>
</protein>
<sequence length="354" mass="40023">MNHAQNASVPVYAAVIAERFATNVLAISRLGNGLINDTYLVRSTEQSFVLQKINTSVFPKPQAIIENFLLISEHIRLKPKARLQIPTLMLTQNEELWVIDDTGEFWRAQSFIADTYNFDALQSPKQAIQTGLALGHFHFLFSDLPTSLLNDTLPGFHITPGYLATYHSIANTPYARSAFCERFIEQFAPEADKLERAKQQGILPMRVIHGDPKLNNFLFNQPGQAISLIDLDTVKPGLLHYDIGDCLRSCCHNHDDDSFNLDYCTLILEAYLSEIGSIFSSADFDYLHIAIRLIPFELGLRFYTDHLLGNRYFKTQYACQNLERAEALFRLCASIDAQQIAMSKIIKQLAKASI</sequence>
<evidence type="ECO:0000313" key="3">
    <source>
        <dbReference type="Proteomes" id="UP000033684"/>
    </source>
</evidence>
<gene>
    <name evidence="2" type="ORF">VZ94_18340</name>
</gene>
<dbReference type="InterPro" id="IPR050249">
    <property type="entry name" value="Pseudomonas-type_ThrB"/>
</dbReference>